<dbReference type="Proteomes" id="UP000248926">
    <property type="component" value="Unassembled WGS sequence"/>
</dbReference>
<organism evidence="1 2">
    <name type="scientific">Dyella jiangningensis</name>
    <dbReference type="NCBI Taxonomy" id="1379159"/>
    <lineage>
        <taxon>Bacteria</taxon>
        <taxon>Pseudomonadati</taxon>
        <taxon>Pseudomonadota</taxon>
        <taxon>Gammaproteobacteria</taxon>
        <taxon>Lysobacterales</taxon>
        <taxon>Rhodanobacteraceae</taxon>
        <taxon>Dyella</taxon>
    </lineage>
</organism>
<protein>
    <submittedName>
        <fullName evidence="1">Uncharacterized protein</fullName>
    </submittedName>
</protein>
<name>A0A328PCQ2_9GAMM</name>
<keyword evidence="2" id="KW-1185">Reference proteome</keyword>
<reference evidence="1 2" key="1">
    <citation type="journal article" date="2018" name="Genet. Mol. Biol.">
        <title>The genome sequence of Dyella jiangningensis FCAV SCS01 from a lignocellulose-decomposing microbial consortium metagenome reveals potential for biotechnological applications.</title>
        <authorList>
            <person name="Desiderato J.G."/>
            <person name="Alvarenga D.O."/>
            <person name="Constancio M.T.L."/>
            <person name="Alves L.M.C."/>
            <person name="Varani A.M."/>
        </authorList>
    </citation>
    <scope>NUCLEOTIDE SEQUENCE [LARGE SCALE GENOMIC DNA]</scope>
    <source>
        <strain evidence="1 2">FCAV SCS01</strain>
    </source>
</reference>
<comment type="caution">
    <text evidence="1">The sequence shown here is derived from an EMBL/GenBank/DDBJ whole genome shotgun (WGS) entry which is preliminary data.</text>
</comment>
<evidence type="ECO:0000313" key="2">
    <source>
        <dbReference type="Proteomes" id="UP000248926"/>
    </source>
</evidence>
<proteinExistence type="predicted"/>
<dbReference type="RefSeq" id="WP_111982799.1">
    <property type="nucleotide sequence ID" value="NZ_NFZS01000001.1"/>
</dbReference>
<evidence type="ECO:0000313" key="1">
    <source>
        <dbReference type="EMBL" id="RAO78192.1"/>
    </source>
</evidence>
<dbReference type="OrthoDB" id="10008473at2"/>
<sequence>MADRDVSEHIAAMKSRADSYALMGRDHLAGAYSACAVMLLDAALEDGIELDTELLGDAFGVAYDC</sequence>
<dbReference type="AlphaFoldDB" id="A0A328PCQ2"/>
<dbReference type="EMBL" id="NFZS01000001">
    <property type="protein sequence ID" value="RAO78192.1"/>
    <property type="molecule type" value="Genomic_DNA"/>
</dbReference>
<accession>A0A328PCQ2</accession>
<gene>
    <name evidence="1" type="ORF">CA260_10325</name>
</gene>